<dbReference type="AlphaFoldDB" id="A0A401S8N7"/>
<dbReference type="EMBL" id="BEZZ01000138">
    <property type="protein sequence ID" value="GCC26769.1"/>
    <property type="molecule type" value="Genomic_DNA"/>
</dbReference>
<evidence type="ECO:0000313" key="2">
    <source>
        <dbReference type="EMBL" id="GCC26769.1"/>
    </source>
</evidence>
<evidence type="ECO:0000313" key="3">
    <source>
        <dbReference type="Proteomes" id="UP000287033"/>
    </source>
</evidence>
<reference evidence="2 3" key="1">
    <citation type="journal article" date="2018" name="Nat. Ecol. Evol.">
        <title>Shark genomes provide insights into elasmobranch evolution and the origin of vertebrates.</title>
        <authorList>
            <person name="Hara Y"/>
            <person name="Yamaguchi K"/>
            <person name="Onimaru K"/>
            <person name="Kadota M"/>
            <person name="Koyanagi M"/>
            <person name="Keeley SD"/>
            <person name="Tatsumi K"/>
            <person name="Tanaka K"/>
            <person name="Motone F"/>
            <person name="Kageyama Y"/>
            <person name="Nozu R"/>
            <person name="Adachi N"/>
            <person name="Nishimura O"/>
            <person name="Nakagawa R"/>
            <person name="Tanegashima C"/>
            <person name="Kiyatake I"/>
            <person name="Matsumoto R"/>
            <person name="Murakumo K"/>
            <person name="Nishida K"/>
            <person name="Terakita A"/>
            <person name="Kuratani S"/>
            <person name="Sato K"/>
            <person name="Hyodo S Kuraku.S."/>
        </authorList>
    </citation>
    <scope>NUCLEOTIDE SEQUENCE [LARGE SCALE GENOMIC DNA]</scope>
</reference>
<keyword evidence="3" id="KW-1185">Reference proteome</keyword>
<gene>
    <name evidence="2" type="ORF">chiPu_0005189</name>
</gene>
<accession>A0A401S8N7</accession>
<feature type="compositionally biased region" description="Low complexity" evidence="1">
    <location>
        <begin position="86"/>
        <end position="103"/>
    </location>
</feature>
<dbReference type="Proteomes" id="UP000287033">
    <property type="component" value="Unassembled WGS sequence"/>
</dbReference>
<proteinExistence type="predicted"/>
<evidence type="ECO:0000256" key="1">
    <source>
        <dbReference type="SAM" id="MobiDB-lite"/>
    </source>
</evidence>
<sequence length="188" mass="20996">MLRVSSHPKPPRTALTAGPIVVHQPARAALPPRLRTTRPRMQPGRVAARLRTSLRRPRRVAVRPSCCIAAPPPLWNIICTMATPSYSNNSSSSAQQQQSQQQNTTTCMQELKHRNLKQKPFLSPDQDPEGRRVGKLVCGGELHSKNEDYYTFVKRKALKLNFANPAIKTTARLPLNPTGGVHFQNPHM</sequence>
<dbReference type="OrthoDB" id="10252354at2759"/>
<name>A0A401S8N7_CHIPU</name>
<organism evidence="2 3">
    <name type="scientific">Chiloscyllium punctatum</name>
    <name type="common">Brownbanded bambooshark</name>
    <name type="synonym">Hemiscyllium punctatum</name>
    <dbReference type="NCBI Taxonomy" id="137246"/>
    <lineage>
        <taxon>Eukaryota</taxon>
        <taxon>Metazoa</taxon>
        <taxon>Chordata</taxon>
        <taxon>Craniata</taxon>
        <taxon>Vertebrata</taxon>
        <taxon>Chondrichthyes</taxon>
        <taxon>Elasmobranchii</taxon>
        <taxon>Galeomorphii</taxon>
        <taxon>Galeoidea</taxon>
        <taxon>Orectolobiformes</taxon>
        <taxon>Hemiscylliidae</taxon>
        <taxon>Chiloscyllium</taxon>
    </lineage>
</organism>
<protein>
    <submittedName>
        <fullName evidence="2">Uncharacterized protein</fullName>
    </submittedName>
</protein>
<comment type="caution">
    <text evidence="2">The sequence shown here is derived from an EMBL/GenBank/DDBJ whole genome shotgun (WGS) entry which is preliminary data.</text>
</comment>
<feature type="region of interest" description="Disordered" evidence="1">
    <location>
        <begin position="86"/>
        <end position="107"/>
    </location>
</feature>